<dbReference type="AlphaFoldDB" id="A0A7H2V911"/>
<dbReference type="Proteomes" id="UP000516666">
    <property type="component" value="Chromosome"/>
</dbReference>
<accession>A0A7H2V911</accession>
<reference evidence="2" key="1">
    <citation type="submission" date="2020-09" db="EMBL/GenBank/DDBJ databases">
        <title>Clinical and molecular characterization of Acinetobacter seifertii in Taiwan.</title>
        <authorList>
            <person name="Li L.-H."/>
            <person name="Yang Y.-S."/>
            <person name="Sun J.-R."/>
            <person name="Huang T.-W."/>
            <person name="Huang W.-C."/>
            <person name="Wang Y.-C."/>
            <person name="Kuo T.-H."/>
            <person name="Kuo S.-C."/>
            <person name="Chen T.-L."/>
        </authorList>
    </citation>
    <scope>NUCLEOTIDE SEQUENCE [LARGE SCALE GENOMIC DNA]</scope>
    <source>
        <strain evidence="2">AS39</strain>
    </source>
</reference>
<sequence length="72" mass="8304">MRSTLELNADKKLTDTQILDALEHPMQSMEGMLSAMTKLYLQETLSEQEFTGLMNSIHLQLNLMNNFVKESR</sequence>
<evidence type="ECO:0000313" key="2">
    <source>
        <dbReference type="Proteomes" id="UP000516666"/>
    </source>
</evidence>
<proteinExistence type="predicted"/>
<organism evidence="1 2">
    <name type="scientific">Acinetobacter seifertii</name>
    <dbReference type="NCBI Taxonomy" id="1530123"/>
    <lineage>
        <taxon>Bacteria</taxon>
        <taxon>Pseudomonadati</taxon>
        <taxon>Pseudomonadota</taxon>
        <taxon>Gammaproteobacteria</taxon>
        <taxon>Moraxellales</taxon>
        <taxon>Moraxellaceae</taxon>
        <taxon>Acinetobacter</taxon>
        <taxon>Acinetobacter calcoaceticus/baumannii complex</taxon>
    </lineage>
</organism>
<evidence type="ECO:0000313" key="1">
    <source>
        <dbReference type="EMBL" id="QNX72844.1"/>
    </source>
</evidence>
<reference evidence="1 2" key="2">
    <citation type="submission" date="2020-09" db="EMBL/GenBank/DDBJ databases">
        <authorList>
            <person name="Chen F.-J."/>
            <person name="Lee Y.-T."/>
        </authorList>
    </citation>
    <scope>NUCLEOTIDE SEQUENCE [LARGE SCALE GENOMIC DNA]</scope>
    <source>
        <strain evidence="1 2">AS39</strain>
    </source>
</reference>
<gene>
    <name evidence="1" type="ORF">IC776_02785</name>
</gene>
<name>A0A7H2V911_9GAMM</name>
<protein>
    <submittedName>
        <fullName evidence="1">Uncharacterized protein</fullName>
    </submittedName>
</protein>
<dbReference type="RefSeq" id="WP_191012596.1">
    <property type="nucleotide sequence ID" value="NZ_CP061646.1"/>
</dbReference>
<dbReference type="EMBL" id="CP061646">
    <property type="protein sequence ID" value="QNX72844.1"/>
    <property type="molecule type" value="Genomic_DNA"/>
</dbReference>